<dbReference type="EMBL" id="LAZR01049438">
    <property type="protein sequence ID" value="KKK89646.1"/>
    <property type="molecule type" value="Genomic_DNA"/>
</dbReference>
<reference evidence="1" key="1">
    <citation type="journal article" date="2015" name="Nature">
        <title>Complex archaea that bridge the gap between prokaryotes and eukaryotes.</title>
        <authorList>
            <person name="Spang A."/>
            <person name="Saw J.H."/>
            <person name="Jorgensen S.L."/>
            <person name="Zaremba-Niedzwiedzka K."/>
            <person name="Martijn J."/>
            <person name="Lind A.E."/>
            <person name="van Eijk R."/>
            <person name="Schleper C."/>
            <person name="Guy L."/>
            <person name="Ettema T.J."/>
        </authorList>
    </citation>
    <scope>NUCLEOTIDE SEQUENCE</scope>
</reference>
<protein>
    <recommendedName>
        <fullName evidence="2">DNA binding HTH domain-containing protein</fullName>
    </recommendedName>
</protein>
<gene>
    <name evidence="1" type="ORF">LCGC14_2730990</name>
</gene>
<sequence>MVTVNTTRRQGEVWSREDVRTLRQLFRNSSNTEVAVLLERTTKSVERKAAKLGLLKTKKYLRTIGRTV</sequence>
<evidence type="ECO:0000313" key="1">
    <source>
        <dbReference type="EMBL" id="KKK89646.1"/>
    </source>
</evidence>
<accession>A0A0F9BYZ9</accession>
<proteinExistence type="predicted"/>
<dbReference type="AlphaFoldDB" id="A0A0F9BYZ9"/>
<evidence type="ECO:0008006" key="2">
    <source>
        <dbReference type="Google" id="ProtNLM"/>
    </source>
</evidence>
<name>A0A0F9BYZ9_9ZZZZ</name>
<organism evidence="1">
    <name type="scientific">marine sediment metagenome</name>
    <dbReference type="NCBI Taxonomy" id="412755"/>
    <lineage>
        <taxon>unclassified sequences</taxon>
        <taxon>metagenomes</taxon>
        <taxon>ecological metagenomes</taxon>
    </lineage>
</organism>
<comment type="caution">
    <text evidence="1">The sequence shown here is derived from an EMBL/GenBank/DDBJ whole genome shotgun (WGS) entry which is preliminary data.</text>
</comment>